<evidence type="ECO:0000313" key="2">
    <source>
        <dbReference type="EMBL" id="MCQ4082378.1"/>
    </source>
</evidence>
<sequence>MTGETTRANLDATAIALGVVEHGRARLIAAAWLPEALTRNHRVSRLHEPMPFAEAVRTGDCVRDPPRPSTSPTTSSAPSRRARGSTTWPSSSSSERGDDSRRPQAW</sequence>
<organism evidence="2 3">
    <name type="scientific">Streptomyces humicola</name>
    <dbReference type="NCBI Taxonomy" id="2953240"/>
    <lineage>
        <taxon>Bacteria</taxon>
        <taxon>Bacillati</taxon>
        <taxon>Actinomycetota</taxon>
        <taxon>Actinomycetes</taxon>
        <taxon>Kitasatosporales</taxon>
        <taxon>Streptomycetaceae</taxon>
        <taxon>Streptomyces</taxon>
    </lineage>
</organism>
<feature type="region of interest" description="Disordered" evidence="1">
    <location>
        <begin position="48"/>
        <end position="106"/>
    </location>
</feature>
<evidence type="ECO:0000313" key="3">
    <source>
        <dbReference type="Proteomes" id="UP001057702"/>
    </source>
</evidence>
<feature type="compositionally biased region" description="Low complexity" evidence="1">
    <location>
        <begin position="70"/>
        <end position="94"/>
    </location>
</feature>
<gene>
    <name evidence="2" type="ORF">NGB36_17670</name>
</gene>
<dbReference type="EMBL" id="JANFNG010000013">
    <property type="protein sequence ID" value="MCQ4082378.1"/>
    <property type="molecule type" value="Genomic_DNA"/>
</dbReference>
<reference evidence="2" key="1">
    <citation type="submission" date="2022-06" db="EMBL/GenBank/DDBJ databases">
        <title>Draft genome sequence of Streptomyces sp. RB6PN25 isolated from peat swamp forest in Thailand.</title>
        <authorList>
            <person name="Duangmal K."/>
            <person name="Klaysubun C."/>
        </authorList>
    </citation>
    <scope>NUCLEOTIDE SEQUENCE</scope>
    <source>
        <strain evidence="2">RB6PN25</strain>
    </source>
</reference>
<protein>
    <submittedName>
        <fullName evidence="2">Uncharacterized protein</fullName>
    </submittedName>
</protein>
<dbReference type="RefSeq" id="WP_255921291.1">
    <property type="nucleotide sequence ID" value="NZ_JANFNG010000013.1"/>
</dbReference>
<comment type="caution">
    <text evidence="2">The sequence shown here is derived from an EMBL/GenBank/DDBJ whole genome shotgun (WGS) entry which is preliminary data.</text>
</comment>
<dbReference type="Proteomes" id="UP001057702">
    <property type="component" value="Unassembled WGS sequence"/>
</dbReference>
<proteinExistence type="predicted"/>
<name>A0ABT1PXH4_9ACTN</name>
<evidence type="ECO:0000256" key="1">
    <source>
        <dbReference type="SAM" id="MobiDB-lite"/>
    </source>
</evidence>
<feature type="compositionally biased region" description="Basic and acidic residues" evidence="1">
    <location>
        <begin position="95"/>
        <end position="106"/>
    </location>
</feature>
<accession>A0ABT1PXH4</accession>
<keyword evidence="3" id="KW-1185">Reference proteome</keyword>